<evidence type="ECO:0000256" key="3">
    <source>
        <dbReference type="ARBA" id="ARBA00023125"/>
    </source>
</evidence>
<feature type="domain" description="HTH lysR-type" evidence="5">
    <location>
        <begin position="27"/>
        <end position="84"/>
    </location>
</feature>
<dbReference type="InterPro" id="IPR036388">
    <property type="entry name" value="WH-like_DNA-bd_sf"/>
</dbReference>
<dbReference type="Proteomes" id="UP000214603">
    <property type="component" value="Unassembled WGS sequence"/>
</dbReference>
<protein>
    <submittedName>
        <fullName evidence="6">LysR family transcriptional regulator</fullName>
    </submittedName>
</protein>
<dbReference type="Gene3D" id="1.10.10.10">
    <property type="entry name" value="Winged helix-like DNA-binding domain superfamily/Winged helix DNA-binding domain"/>
    <property type="match status" value="1"/>
</dbReference>
<dbReference type="Gene3D" id="3.40.190.10">
    <property type="entry name" value="Periplasmic binding protein-like II"/>
    <property type="match status" value="2"/>
</dbReference>
<dbReference type="PRINTS" id="PR00039">
    <property type="entry name" value="HTHLYSR"/>
</dbReference>
<evidence type="ECO:0000256" key="2">
    <source>
        <dbReference type="ARBA" id="ARBA00023015"/>
    </source>
</evidence>
<dbReference type="PANTHER" id="PTHR30346:SF0">
    <property type="entry name" value="HCA OPERON TRANSCRIPTIONAL ACTIVATOR HCAR"/>
    <property type="match status" value="1"/>
</dbReference>
<evidence type="ECO:0000313" key="7">
    <source>
        <dbReference type="Proteomes" id="UP000214603"/>
    </source>
</evidence>
<comment type="similarity">
    <text evidence="1">Belongs to the LysR transcriptional regulatory family.</text>
</comment>
<evidence type="ECO:0000256" key="1">
    <source>
        <dbReference type="ARBA" id="ARBA00009437"/>
    </source>
</evidence>
<comment type="caution">
    <text evidence="6">The sequence shown here is derived from an EMBL/GenBank/DDBJ whole genome shotgun (WGS) entry which is preliminary data.</text>
</comment>
<dbReference type="PANTHER" id="PTHR30346">
    <property type="entry name" value="TRANSCRIPTIONAL DUAL REGULATOR HCAR-RELATED"/>
    <property type="match status" value="1"/>
</dbReference>
<sequence length="325" mass="36640">MGFLPRKHQRHSRGKQPGKICTMKHPFDLQQLQCFVAVADTLHFGLAAQRLHMTQSPLSRQVALLEDRLAVKLLIRENRVVSLTPAGKFLLDEARVILHRANEIATNTQLASRGEQGTIVIGFISTAAYELIPRLVQQHRERYPGVNFIFKELLIEQQLHMLSEAALGVALVRPPVDPVRFESHLLMKDHWALAMPAGHPLSTLPRIPLSRLDGIPMIAWSPNSRYFNLILDRLYQAHGVSPQNIVSMSQITAMLGMVRRGVGVAVLPYAVESHAVDGIVIRPLQFARKWTHEAALQTILVWRRDEPDAVIRRFVDSVPQYLATT</sequence>
<proteinExistence type="inferred from homology"/>
<dbReference type="SUPFAM" id="SSF53850">
    <property type="entry name" value="Periplasmic binding protein-like II"/>
    <property type="match status" value="1"/>
</dbReference>
<dbReference type="SUPFAM" id="SSF46785">
    <property type="entry name" value="Winged helix' DNA-binding domain"/>
    <property type="match status" value="1"/>
</dbReference>
<dbReference type="InterPro" id="IPR036390">
    <property type="entry name" value="WH_DNA-bd_sf"/>
</dbReference>
<keyword evidence="7" id="KW-1185">Reference proteome</keyword>
<dbReference type="Pfam" id="PF03466">
    <property type="entry name" value="LysR_substrate"/>
    <property type="match status" value="1"/>
</dbReference>
<keyword evidence="4" id="KW-0804">Transcription</keyword>
<keyword evidence="2" id="KW-0805">Transcription regulation</keyword>
<reference evidence="7" key="1">
    <citation type="submission" date="2017-06" db="EMBL/GenBank/DDBJ databases">
        <title>Herbaspirillum phytohormonus sp. nov., isolated from the root nodule of Robinia pseudoacacia in lead-zinc mine.</title>
        <authorList>
            <person name="Fan M."/>
            <person name="Lin Y."/>
        </authorList>
    </citation>
    <scope>NUCLEOTIDE SEQUENCE [LARGE SCALE GENOMIC DNA]</scope>
    <source>
        <strain evidence="7">SC-089</strain>
    </source>
</reference>
<dbReference type="InterPro" id="IPR000847">
    <property type="entry name" value="LysR_HTH_N"/>
</dbReference>
<accession>A0A225MIC8</accession>
<dbReference type="GO" id="GO:0032993">
    <property type="term" value="C:protein-DNA complex"/>
    <property type="evidence" value="ECO:0007669"/>
    <property type="project" value="TreeGrafter"/>
</dbReference>
<gene>
    <name evidence="6" type="ORF">CEY11_10320</name>
</gene>
<dbReference type="AlphaFoldDB" id="A0A225MIC8"/>
<dbReference type="InterPro" id="IPR005119">
    <property type="entry name" value="LysR_subst-bd"/>
</dbReference>
<name>A0A225MIC8_9BURK</name>
<evidence type="ECO:0000313" key="6">
    <source>
        <dbReference type="EMBL" id="OWT60063.1"/>
    </source>
</evidence>
<evidence type="ECO:0000256" key="4">
    <source>
        <dbReference type="ARBA" id="ARBA00023163"/>
    </source>
</evidence>
<keyword evidence="3" id="KW-0238">DNA-binding</keyword>
<dbReference type="GO" id="GO:0003700">
    <property type="term" value="F:DNA-binding transcription factor activity"/>
    <property type="evidence" value="ECO:0007669"/>
    <property type="project" value="InterPro"/>
</dbReference>
<organism evidence="6 7">
    <name type="scientific">Candidimonas nitroreducens</name>
    <dbReference type="NCBI Taxonomy" id="683354"/>
    <lineage>
        <taxon>Bacteria</taxon>
        <taxon>Pseudomonadati</taxon>
        <taxon>Pseudomonadota</taxon>
        <taxon>Betaproteobacteria</taxon>
        <taxon>Burkholderiales</taxon>
        <taxon>Alcaligenaceae</taxon>
        <taxon>Candidimonas</taxon>
    </lineage>
</organism>
<dbReference type="FunFam" id="1.10.10.10:FF:000001">
    <property type="entry name" value="LysR family transcriptional regulator"/>
    <property type="match status" value="1"/>
</dbReference>
<dbReference type="Pfam" id="PF00126">
    <property type="entry name" value="HTH_1"/>
    <property type="match status" value="1"/>
</dbReference>
<dbReference type="GO" id="GO:0003677">
    <property type="term" value="F:DNA binding"/>
    <property type="evidence" value="ECO:0007669"/>
    <property type="project" value="UniProtKB-KW"/>
</dbReference>
<evidence type="ECO:0000259" key="5">
    <source>
        <dbReference type="PROSITE" id="PS50931"/>
    </source>
</evidence>
<dbReference type="EMBL" id="NJIH01000006">
    <property type="protein sequence ID" value="OWT60063.1"/>
    <property type="molecule type" value="Genomic_DNA"/>
</dbReference>
<dbReference type="PROSITE" id="PS50931">
    <property type="entry name" value="HTH_LYSR"/>
    <property type="match status" value="1"/>
</dbReference>